<keyword evidence="6 8" id="KW-0472">Membrane</keyword>
<evidence type="ECO:0000256" key="4">
    <source>
        <dbReference type="ARBA" id="ARBA00022692"/>
    </source>
</evidence>
<name>A0AAV8RCJ5_ENSVE</name>
<keyword evidence="5 8" id="KW-1133">Transmembrane helix</keyword>
<evidence type="ECO:0000256" key="7">
    <source>
        <dbReference type="PROSITE-ProRule" id="PRU00076"/>
    </source>
</evidence>
<dbReference type="PANTHER" id="PTHR14319">
    <property type="entry name" value="FIVE-SPAN TRANSMEMBRANE PROTEIN M83"/>
    <property type="match status" value="1"/>
</dbReference>
<proteinExistence type="inferred from homology"/>
<evidence type="ECO:0000256" key="2">
    <source>
        <dbReference type="ARBA" id="ARBA00005542"/>
    </source>
</evidence>
<dbReference type="AlphaFoldDB" id="A0AAV8RCJ5"/>
<feature type="domain" description="EGF-like" evidence="9">
    <location>
        <begin position="423"/>
        <end position="464"/>
    </location>
</feature>
<feature type="transmembrane region" description="Helical" evidence="8">
    <location>
        <begin position="669"/>
        <end position="688"/>
    </location>
</feature>
<dbReference type="Proteomes" id="UP001222027">
    <property type="component" value="Unassembled WGS sequence"/>
</dbReference>
<evidence type="ECO:0000259" key="9">
    <source>
        <dbReference type="PROSITE" id="PS50026"/>
    </source>
</evidence>
<dbReference type="GO" id="GO:0005886">
    <property type="term" value="C:plasma membrane"/>
    <property type="evidence" value="ECO:0007669"/>
    <property type="project" value="UniProtKB-SubCell"/>
</dbReference>
<dbReference type="InterPro" id="IPR000742">
    <property type="entry name" value="EGF"/>
</dbReference>
<accession>A0AAV8RCJ5</accession>
<evidence type="ECO:0000313" key="11">
    <source>
        <dbReference type="Proteomes" id="UP001222027"/>
    </source>
</evidence>
<gene>
    <name evidence="10" type="ORF">OPV22_010176</name>
</gene>
<sequence length="715" mass="80359">MLKDYVLQISPGIWYFGFFNGLGPARTQSKMINRGKAYIFSISIVIEGCSTMGVWGPYCNQSVNMIPCFQSSIDRHSRNLLDLNMYSWGSLNHMAQAGEDKEANYHLSSKWMTNKYKQVDNNASMFVTADNLLTCNNTIELSCLRNGELNIYAMDIVSITSQFVVSLTDLRFNQTSSTENLGNFSGILLLSYARYNAMPLKSLHDYSADISRAPLIVNSPKVGRWYIAFQAVNQTEANGTIQETFLNGSLCFSFMLQVPECNNGKAGFNCTWEAHTLQRASKNSAVPFASYYLPDSELGSTDAGFSLDNLLSNSSVEQTAWTYFFLDIPTGAAGANMHVRLSSDTKLNYGVYTKFSGLLSMDDWDYFANSTSSSNDSMFLVSDDSSGKNVDFYVLSAREGTWCIGLEHPSNANNKYRTTMSIWLEGCPNHCSHHGACRNSIDESGLTFYSYCACDRDHGGFDCSNELVTHKGHIWQSIFLVASNAAAILPAFWALRQKAFAEWVLFTSSGISSGLYHACDRGTWCVLSFHVLQFLDFWLSFMAVVSTFIYMATIDEASKRAIHTSISILTALLAVTGATRSANIAIVVAIGTAGLLLGWFLEFSVHRTIHCPLTLDLNMPEGWQNLRSWLQNLIRTLQKRFHWLYLLLGFITLALAAACWTLEANESYWIWHSFWHITIYTSSFFFLYSMRTNESNEEQEPAYELTRQDSLPRTE</sequence>
<keyword evidence="7" id="KW-0245">EGF-like domain</keyword>
<feature type="disulfide bond" evidence="7">
    <location>
        <begin position="427"/>
        <end position="437"/>
    </location>
</feature>
<feature type="transmembrane region" description="Helical" evidence="8">
    <location>
        <begin position="37"/>
        <end position="58"/>
    </location>
</feature>
<dbReference type="PANTHER" id="PTHR14319:SF3">
    <property type="entry name" value="TRANSMEMBRANE PROTEIN-LIKE PROTEIN"/>
    <property type="match status" value="1"/>
</dbReference>
<keyword evidence="11" id="KW-1185">Reference proteome</keyword>
<feature type="transmembrane region" description="Helical" evidence="8">
    <location>
        <begin position="537"/>
        <end position="554"/>
    </location>
</feature>
<feature type="disulfide bond" evidence="7">
    <location>
        <begin position="454"/>
        <end position="463"/>
    </location>
</feature>
<comment type="similarity">
    <text evidence="2">Belongs to the TMEM8 family.</text>
</comment>
<feature type="transmembrane region" description="Helical" evidence="8">
    <location>
        <begin position="6"/>
        <end position="25"/>
    </location>
</feature>
<feature type="transmembrane region" description="Helical" evidence="8">
    <location>
        <begin position="584"/>
        <end position="601"/>
    </location>
</feature>
<organism evidence="10 11">
    <name type="scientific">Ensete ventricosum</name>
    <name type="common">Abyssinian banana</name>
    <name type="synonym">Musa ensete</name>
    <dbReference type="NCBI Taxonomy" id="4639"/>
    <lineage>
        <taxon>Eukaryota</taxon>
        <taxon>Viridiplantae</taxon>
        <taxon>Streptophyta</taxon>
        <taxon>Embryophyta</taxon>
        <taxon>Tracheophyta</taxon>
        <taxon>Spermatophyta</taxon>
        <taxon>Magnoliopsida</taxon>
        <taxon>Liliopsida</taxon>
        <taxon>Zingiberales</taxon>
        <taxon>Musaceae</taxon>
        <taxon>Ensete</taxon>
    </lineage>
</organism>
<keyword evidence="3" id="KW-1003">Cell membrane</keyword>
<protein>
    <recommendedName>
        <fullName evidence="9">EGF-like domain-containing protein</fullName>
    </recommendedName>
</protein>
<evidence type="ECO:0000256" key="6">
    <source>
        <dbReference type="ARBA" id="ARBA00023136"/>
    </source>
</evidence>
<evidence type="ECO:0000313" key="10">
    <source>
        <dbReference type="EMBL" id="KAJ8499624.1"/>
    </source>
</evidence>
<evidence type="ECO:0000256" key="8">
    <source>
        <dbReference type="SAM" id="Phobius"/>
    </source>
</evidence>
<dbReference type="Pfam" id="PF12036">
    <property type="entry name" value="DUF3522"/>
    <property type="match status" value="1"/>
</dbReference>
<comment type="caution">
    <text evidence="7">Lacks conserved residue(s) required for the propagation of feature annotation.</text>
</comment>
<evidence type="ECO:0000256" key="5">
    <source>
        <dbReference type="ARBA" id="ARBA00022989"/>
    </source>
</evidence>
<evidence type="ECO:0000256" key="3">
    <source>
        <dbReference type="ARBA" id="ARBA00022475"/>
    </source>
</evidence>
<evidence type="ECO:0000256" key="1">
    <source>
        <dbReference type="ARBA" id="ARBA00004651"/>
    </source>
</evidence>
<keyword evidence="4 8" id="KW-0812">Transmembrane</keyword>
<comment type="caution">
    <text evidence="10">The sequence shown here is derived from an EMBL/GenBank/DDBJ whole genome shotgun (WGS) entry which is preliminary data.</text>
</comment>
<keyword evidence="7" id="KW-1015">Disulfide bond</keyword>
<reference evidence="10 11" key="1">
    <citation type="submission" date="2022-12" db="EMBL/GenBank/DDBJ databases">
        <title>Chromosome-scale assembly of the Ensete ventricosum genome.</title>
        <authorList>
            <person name="Dussert Y."/>
            <person name="Stocks J."/>
            <person name="Wendawek A."/>
            <person name="Woldeyes F."/>
            <person name="Nichols R.A."/>
            <person name="Borrell J.S."/>
        </authorList>
    </citation>
    <scope>NUCLEOTIDE SEQUENCE [LARGE SCALE GENOMIC DNA]</scope>
    <source>
        <strain evidence="11">cv. Maze</strain>
        <tissue evidence="10">Seeds</tissue>
    </source>
</reference>
<feature type="transmembrane region" description="Helical" evidence="8">
    <location>
        <begin position="561"/>
        <end position="578"/>
    </location>
</feature>
<dbReference type="PROSITE" id="PS50026">
    <property type="entry name" value="EGF_3"/>
    <property type="match status" value="1"/>
</dbReference>
<feature type="transmembrane region" description="Helical" evidence="8">
    <location>
        <begin position="643"/>
        <end position="663"/>
    </location>
</feature>
<dbReference type="InterPro" id="IPR021910">
    <property type="entry name" value="NGX6/PGAP6/MYMK"/>
</dbReference>
<dbReference type="EMBL" id="JAQQAF010000003">
    <property type="protein sequence ID" value="KAJ8499624.1"/>
    <property type="molecule type" value="Genomic_DNA"/>
</dbReference>
<comment type="subcellular location">
    <subcellularLocation>
        <location evidence="1">Cell membrane</location>
        <topology evidence="1">Multi-pass membrane protein</topology>
    </subcellularLocation>
</comment>
<dbReference type="PROSITE" id="PS00022">
    <property type="entry name" value="EGF_1"/>
    <property type="match status" value="1"/>
</dbReference>